<dbReference type="EMBL" id="CACVKT020009442">
    <property type="protein sequence ID" value="CAC5421884.1"/>
    <property type="molecule type" value="Genomic_DNA"/>
</dbReference>
<organism evidence="1 2">
    <name type="scientific">Mytilus coruscus</name>
    <name type="common">Sea mussel</name>
    <dbReference type="NCBI Taxonomy" id="42192"/>
    <lineage>
        <taxon>Eukaryota</taxon>
        <taxon>Metazoa</taxon>
        <taxon>Spiralia</taxon>
        <taxon>Lophotrochozoa</taxon>
        <taxon>Mollusca</taxon>
        <taxon>Bivalvia</taxon>
        <taxon>Autobranchia</taxon>
        <taxon>Pteriomorphia</taxon>
        <taxon>Mytilida</taxon>
        <taxon>Mytiloidea</taxon>
        <taxon>Mytilidae</taxon>
        <taxon>Mytilinae</taxon>
        <taxon>Mytilus</taxon>
    </lineage>
</organism>
<keyword evidence="2" id="KW-1185">Reference proteome</keyword>
<gene>
    <name evidence="1" type="ORF">MCOR_53968</name>
</gene>
<proteinExistence type="predicted"/>
<dbReference type="Proteomes" id="UP000507470">
    <property type="component" value="Unassembled WGS sequence"/>
</dbReference>
<evidence type="ECO:0008006" key="3">
    <source>
        <dbReference type="Google" id="ProtNLM"/>
    </source>
</evidence>
<evidence type="ECO:0000313" key="2">
    <source>
        <dbReference type="Proteomes" id="UP000507470"/>
    </source>
</evidence>
<sequence length="243" mass="26779">MNDRQNFGDDWVNRRNSGVKWDTSSVILPSCQWNQSEQLAFATRMDGFKLYVTNTSAIPPDGYLCYEDPDPGLPNTTQTIPCNQLGKYVIYYDNKGSYEGTHFYGPIIELCYVAINGCGKSFWGSNCENDCAENCIERNCFPENGSCVWGCNSQNCLNDICNKYTAVCTFGCKERRTGSFCNKYNMASDGLVSQNPNGSLLAGLAIDGRETTCSSTRGTSVTFQVDLKKESIVTGLIILSGGM</sequence>
<reference evidence="1 2" key="1">
    <citation type="submission" date="2020-06" db="EMBL/GenBank/DDBJ databases">
        <authorList>
            <person name="Li R."/>
            <person name="Bekaert M."/>
        </authorList>
    </citation>
    <scope>NUCLEOTIDE SEQUENCE [LARGE SCALE GENOMIC DNA]</scope>
    <source>
        <strain evidence="2">wild</strain>
    </source>
</reference>
<evidence type="ECO:0000313" key="1">
    <source>
        <dbReference type="EMBL" id="CAC5421884.1"/>
    </source>
</evidence>
<protein>
    <recommendedName>
        <fullName evidence="3">MEGF10_11</fullName>
    </recommendedName>
</protein>
<name>A0A6J8EMT1_MYTCO</name>
<accession>A0A6J8EMT1</accession>
<dbReference type="AlphaFoldDB" id="A0A6J8EMT1"/>